<reference evidence="3 4" key="1">
    <citation type="submission" date="2017-05" db="EMBL/GenBank/DDBJ databases">
        <title>The Genome Sequence of Tsuchiyaea wingfieldii DSM 27421.</title>
        <authorList>
            <person name="Cuomo C."/>
            <person name="Passer A."/>
            <person name="Billmyre B."/>
            <person name="Heitman J."/>
        </authorList>
    </citation>
    <scope>NUCLEOTIDE SEQUENCE [LARGE SCALE GENOMIC DNA]</scope>
    <source>
        <strain evidence="3 4">DSM 27421</strain>
    </source>
</reference>
<feature type="region of interest" description="Disordered" evidence="1">
    <location>
        <begin position="107"/>
        <end position="173"/>
    </location>
</feature>
<comment type="caution">
    <text evidence="3">The sequence shown here is derived from an EMBL/GenBank/DDBJ whole genome shotgun (WGS) entry which is preliminary data.</text>
</comment>
<dbReference type="Proteomes" id="UP000322245">
    <property type="component" value="Unassembled WGS sequence"/>
</dbReference>
<keyword evidence="2" id="KW-0812">Transmembrane</keyword>
<organism evidence="3 4">
    <name type="scientific">Cryptococcus floricola</name>
    <dbReference type="NCBI Taxonomy" id="2591691"/>
    <lineage>
        <taxon>Eukaryota</taxon>
        <taxon>Fungi</taxon>
        <taxon>Dikarya</taxon>
        <taxon>Basidiomycota</taxon>
        <taxon>Agaricomycotina</taxon>
        <taxon>Tremellomycetes</taxon>
        <taxon>Tremellales</taxon>
        <taxon>Cryptococcaceae</taxon>
        <taxon>Cryptococcus</taxon>
    </lineage>
</organism>
<accession>A0A5D3B704</accession>
<evidence type="ECO:0000313" key="3">
    <source>
        <dbReference type="EMBL" id="TYJ58361.1"/>
    </source>
</evidence>
<evidence type="ECO:0000256" key="2">
    <source>
        <dbReference type="SAM" id="Phobius"/>
    </source>
</evidence>
<protein>
    <submittedName>
        <fullName evidence="3">Uncharacterized protein</fullName>
    </submittedName>
</protein>
<keyword evidence="2" id="KW-0472">Membrane</keyword>
<feature type="region of interest" description="Disordered" evidence="1">
    <location>
        <begin position="193"/>
        <end position="280"/>
    </location>
</feature>
<feature type="compositionally biased region" description="Polar residues" evidence="1">
    <location>
        <begin position="224"/>
        <end position="237"/>
    </location>
</feature>
<evidence type="ECO:0000313" key="4">
    <source>
        <dbReference type="Proteomes" id="UP000322245"/>
    </source>
</evidence>
<keyword evidence="4" id="KW-1185">Reference proteome</keyword>
<feature type="region of interest" description="Disordered" evidence="1">
    <location>
        <begin position="290"/>
        <end position="309"/>
    </location>
</feature>
<sequence>MSPHIPRADDAHTSDGGSDPNASFMEKHSPWSYVILGGVCAAVLLFCLYALWRGPQRAFLPLDALLCRRKKNKKALTASPEREQGVGQSAGQKKVYLTDVRRAAHTLHKKPPPGILNDRKNQQMTNPTSTERQKGEIGRRAGGNASWAGTISSFGHPASMMDTGTRPPLQRQVNGTQTSILSGSDRLEMFHTPQSQMDGQSWAPSGSYDSGSSTSSLPSPRSVFRQQTYTPPINNKPTIGRSHHSYSGSTPNLTTASPNTSQVIYAPSPNLTTASPKTPQVIYAPSPVHVRSRSTGTSPMAPSSLGTPPLPTARQSMAAIPSPRLGPRVQFSPLLLPKRDVPTGSPLATTPPSLPNAHSPSHDRGQELGVAI</sequence>
<feature type="region of interest" description="Disordered" evidence="1">
    <location>
        <begin position="1"/>
        <end position="21"/>
    </location>
</feature>
<name>A0A5D3B704_9TREE</name>
<feature type="compositionally biased region" description="Polar residues" evidence="1">
    <location>
        <begin position="346"/>
        <end position="359"/>
    </location>
</feature>
<gene>
    <name evidence="3" type="ORF">B9479_000907</name>
</gene>
<feature type="compositionally biased region" description="Polar residues" evidence="1">
    <location>
        <begin position="245"/>
        <end position="278"/>
    </location>
</feature>
<dbReference type="EMBL" id="NIDF01000005">
    <property type="protein sequence ID" value="TYJ58361.1"/>
    <property type="molecule type" value="Genomic_DNA"/>
</dbReference>
<feature type="compositionally biased region" description="Polar residues" evidence="1">
    <location>
        <begin position="293"/>
        <end position="306"/>
    </location>
</feature>
<dbReference type="AlphaFoldDB" id="A0A5D3B704"/>
<keyword evidence="2" id="KW-1133">Transmembrane helix</keyword>
<evidence type="ECO:0000256" key="1">
    <source>
        <dbReference type="SAM" id="MobiDB-lite"/>
    </source>
</evidence>
<feature type="transmembrane region" description="Helical" evidence="2">
    <location>
        <begin position="31"/>
        <end position="52"/>
    </location>
</feature>
<feature type="compositionally biased region" description="Low complexity" evidence="1">
    <location>
        <begin position="201"/>
        <end position="222"/>
    </location>
</feature>
<proteinExistence type="predicted"/>
<feature type="compositionally biased region" description="Basic and acidic residues" evidence="1">
    <location>
        <begin position="1"/>
        <end position="13"/>
    </location>
</feature>
<feature type="region of interest" description="Disordered" evidence="1">
    <location>
        <begin position="336"/>
        <end position="372"/>
    </location>
</feature>